<dbReference type="InterPro" id="IPR003442">
    <property type="entry name" value="T6A_TsaE"/>
</dbReference>
<protein>
    <recommendedName>
        <fullName evidence="3">tRNA threonylcarbamoyladenosine biosynthesis protein TsaE</fullName>
    </recommendedName>
    <alternativeName>
        <fullName evidence="10">t(6)A37 threonylcarbamoyladenosine biosynthesis protein TsaE</fullName>
    </alternativeName>
</protein>
<dbReference type="PANTHER" id="PTHR33540:SF2">
    <property type="entry name" value="TRNA THREONYLCARBAMOYLADENOSINE BIOSYNTHESIS PROTEIN TSAE"/>
    <property type="match status" value="1"/>
</dbReference>
<dbReference type="GO" id="GO:0046872">
    <property type="term" value="F:metal ion binding"/>
    <property type="evidence" value="ECO:0007669"/>
    <property type="project" value="UniProtKB-KW"/>
</dbReference>
<keyword evidence="8" id="KW-0067">ATP-binding</keyword>
<keyword evidence="6" id="KW-0479">Metal-binding</keyword>
<gene>
    <name evidence="11" type="primary">tsaE</name>
    <name evidence="11" type="ORF">ENS56_11970</name>
</gene>
<evidence type="ECO:0000256" key="4">
    <source>
        <dbReference type="ARBA" id="ARBA00022490"/>
    </source>
</evidence>
<reference evidence="11" key="1">
    <citation type="journal article" date="2020" name="mSystems">
        <title>Genome- and Community-Level Interaction Insights into Carbon Utilization and Element Cycling Functions of Hydrothermarchaeota in Hydrothermal Sediment.</title>
        <authorList>
            <person name="Zhou Z."/>
            <person name="Liu Y."/>
            <person name="Xu W."/>
            <person name="Pan J."/>
            <person name="Luo Z.H."/>
            <person name="Li M."/>
        </authorList>
    </citation>
    <scope>NUCLEOTIDE SEQUENCE [LARGE SCALE GENOMIC DNA]</scope>
    <source>
        <strain evidence="11">SpSt-500</strain>
    </source>
</reference>
<dbReference type="Pfam" id="PF02367">
    <property type="entry name" value="TsaE"/>
    <property type="match status" value="1"/>
</dbReference>
<evidence type="ECO:0000256" key="9">
    <source>
        <dbReference type="ARBA" id="ARBA00022842"/>
    </source>
</evidence>
<dbReference type="SUPFAM" id="SSF52540">
    <property type="entry name" value="P-loop containing nucleoside triphosphate hydrolases"/>
    <property type="match status" value="1"/>
</dbReference>
<sequence length="142" mass="16517">MDFPCERISSSEDDTKHIALEFLAELEAGDIVVLNGELGTGKTFFIKKIAESLGVHNANSPTFAIVNEYDSQPKIYHFDFYRINKVNELHDIGLEDYLTDSDAITFIEWGELFPEVLPAKRYEIKIEEIENEKRKFRFFKFN</sequence>
<dbReference type="PANTHER" id="PTHR33540">
    <property type="entry name" value="TRNA THREONYLCARBAMOYLADENOSINE BIOSYNTHESIS PROTEIN TSAE"/>
    <property type="match status" value="1"/>
</dbReference>
<dbReference type="GO" id="GO:0005737">
    <property type="term" value="C:cytoplasm"/>
    <property type="evidence" value="ECO:0007669"/>
    <property type="project" value="UniProtKB-SubCell"/>
</dbReference>
<dbReference type="NCBIfam" id="TIGR00150">
    <property type="entry name" value="T6A_YjeE"/>
    <property type="match status" value="1"/>
</dbReference>
<evidence type="ECO:0000256" key="10">
    <source>
        <dbReference type="ARBA" id="ARBA00032441"/>
    </source>
</evidence>
<dbReference type="InterPro" id="IPR027417">
    <property type="entry name" value="P-loop_NTPase"/>
</dbReference>
<comment type="similarity">
    <text evidence="2">Belongs to the TsaE family.</text>
</comment>
<keyword evidence="5" id="KW-0819">tRNA processing</keyword>
<evidence type="ECO:0000256" key="5">
    <source>
        <dbReference type="ARBA" id="ARBA00022694"/>
    </source>
</evidence>
<evidence type="ECO:0000256" key="8">
    <source>
        <dbReference type="ARBA" id="ARBA00022840"/>
    </source>
</evidence>
<dbReference type="Gene3D" id="3.40.50.300">
    <property type="entry name" value="P-loop containing nucleotide triphosphate hydrolases"/>
    <property type="match status" value="1"/>
</dbReference>
<proteinExistence type="inferred from homology"/>
<comment type="subcellular location">
    <subcellularLocation>
        <location evidence="1">Cytoplasm</location>
    </subcellularLocation>
</comment>
<name>A0A832G7Q0_9BACT</name>
<dbReference type="EMBL" id="DSVI01000019">
    <property type="protein sequence ID" value="HGT48747.1"/>
    <property type="molecule type" value="Genomic_DNA"/>
</dbReference>
<evidence type="ECO:0000256" key="2">
    <source>
        <dbReference type="ARBA" id="ARBA00007599"/>
    </source>
</evidence>
<keyword evidence="9" id="KW-0460">Magnesium</keyword>
<organism evidence="11">
    <name type="scientific">Ignavibacterium album</name>
    <dbReference type="NCBI Taxonomy" id="591197"/>
    <lineage>
        <taxon>Bacteria</taxon>
        <taxon>Pseudomonadati</taxon>
        <taxon>Ignavibacteriota</taxon>
        <taxon>Ignavibacteria</taxon>
        <taxon>Ignavibacteriales</taxon>
        <taxon>Ignavibacteriaceae</taxon>
        <taxon>Ignavibacterium</taxon>
    </lineage>
</organism>
<dbReference type="AlphaFoldDB" id="A0A832G7Q0"/>
<keyword evidence="7" id="KW-0547">Nucleotide-binding</keyword>
<evidence type="ECO:0000313" key="11">
    <source>
        <dbReference type="EMBL" id="HGT48747.1"/>
    </source>
</evidence>
<evidence type="ECO:0000256" key="3">
    <source>
        <dbReference type="ARBA" id="ARBA00019010"/>
    </source>
</evidence>
<dbReference type="GO" id="GO:0005524">
    <property type="term" value="F:ATP binding"/>
    <property type="evidence" value="ECO:0007669"/>
    <property type="project" value="UniProtKB-KW"/>
</dbReference>
<evidence type="ECO:0000256" key="7">
    <source>
        <dbReference type="ARBA" id="ARBA00022741"/>
    </source>
</evidence>
<keyword evidence="4" id="KW-0963">Cytoplasm</keyword>
<comment type="caution">
    <text evidence="11">The sequence shown here is derived from an EMBL/GenBank/DDBJ whole genome shotgun (WGS) entry which is preliminary data.</text>
</comment>
<dbReference type="GO" id="GO:0016740">
    <property type="term" value="F:transferase activity"/>
    <property type="evidence" value="ECO:0007669"/>
    <property type="project" value="UniProtKB-KW"/>
</dbReference>
<accession>A0A832G7Q0</accession>
<keyword evidence="11" id="KW-0808">Transferase</keyword>
<evidence type="ECO:0000256" key="1">
    <source>
        <dbReference type="ARBA" id="ARBA00004496"/>
    </source>
</evidence>
<dbReference type="GO" id="GO:0002949">
    <property type="term" value="P:tRNA threonylcarbamoyladenosine modification"/>
    <property type="evidence" value="ECO:0007669"/>
    <property type="project" value="InterPro"/>
</dbReference>
<evidence type="ECO:0000256" key="6">
    <source>
        <dbReference type="ARBA" id="ARBA00022723"/>
    </source>
</evidence>